<dbReference type="InterPro" id="IPR036206">
    <property type="entry name" value="ThiamineP_synth_sf"/>
</dbReference>
<evidence type="ECO:0000313" key="2">
    <source>
        <dbReference type="Proteomes" id="UP000011782"/>
    </source>
</evidence>
<comment type="caution">
    <text evidence="1">The sequence shown here is derived from an EMBL/GenBank/DDBJ whole genome shotgun (WGS) entry which is preliminary data.</text>
</comment>
<dbReference type="Proteomes" id="UP000011782">
    <property type="component" value="Unassembled WGS sequence"/>
</dbReference>
<reference evidence="1 2" key="1">
    <citation type="submission" date="2013-02" db="EMBL/GenBank/DDBJ databases">
        <title>Co-occurrence of anaerobic bacteria in colorectal carcinomas.</title>
        <authorList>
            <person name="Holt R.A."/>
            <person name="Warren R.L."/>
            <person name="Allen-Vercoe E."/>
            <person name="Pleasance S."/>
            <person name="Freeman D.J."/>
            <person name="Watson P."/>
            <person name="Moore R."/>
            <person name="Cochrane K."/>
        </authorList>
    </citation>
    <scope>NUCLEOTIDE SEQUENCE [LARGE SCALE GENOMIC DNA]</scope>
    <source>
        <strain evidence="1 2">CC57C</strain>
    </source>
</reference>
<protein>
    <recommendedName>
        <fullName evidence="3">Thiamine phosphate synthase</fullName>
    </recommendedName>
</protein>
<sequence length="30" mass="3180">YAIGGINFKNLSEIKQAGAAGAYMMRGFLS</sequence>
<dbReference type="AlphaFoldDB" id="M3H0P6"/>
<dbReference type="Gene3D" id="3.20.20.70">
    <property type="entry name" value="Aldolase class I"/>
    <property type="match status" value="1"/>
</dbReference>
<dbReference type="InterPro" id="IPR013785">
    <property type="entry name" value="Aldolase_TIM"/>
</dbReference>
<accession>M3H0P6</accession>
<organism evidence="1 2">
    <name type="scientific">Campylobacter showae CC57C</name>
    <dbReference type="NCBI Taxonomy" id="1073353"/>
    <lineage>
        <taxon>Bacteria</taxon>
        <taxon>Pseudomonadati</taxon>
        <taxon>Campylobacterota</taxon>
        <taxon>Epsilonproteobacteria</taxon>
        <taxon>Campylobacterales</taxon>
        <taxon>Campylobacteraceae</taxon>
        <taxon>Campylobacter</taxon>
    </lineage>
</organism>
<feature type="non-terminal residue" evidence="1">
    <location>
        <position position="1"/>
    </location>
</feature>
<gene>
    <name evidence="1" type="ORF">H740_02167</name>
</gene>
<evidence type="ECO:0008006" key="3">
    <source>
        <dbReference type="Google" id="ProtNLM"/>
    </source>
</evidence>
<proteinExistence type="predicted"/>
<dbReference type="SUPFAM" id="SSF51391">
    <property type="entry name" value="Thiamin phosphate synthase"/>
    <property type="match status" value="1"/>
</dbReference>
<name>M3H0P6_9BACT</name>
<evidence type="ECO:0000313" key="1">
    <source>
        <dbReference type="EMBL" id="EMG31275.1"/>
    </source>
</evidence>
<dbReference type="EMBL" id="AOTD01000049">
    <property type="protein sequence ID" value="EMG31275.1"/>
    <property type="molecule type" value="Genomic_DNA"/>
</dbReference>